<dbReference type="AlphaFoldDB" id="A0A1G2HXT9"/>
<dbReference type="InterPro" id="IPR058795">
    <property type="entry name" value="LcnD_C"/>
</dbReference>
<evidence type="ECO:0000256" key="2">
    <source>
        <dbReference type="ARBA" id="ARBA00004370"/>
    </source>
</evidence>
<evidence type="ECO:0000256" key="8">
    <source>
        <dbReference type="SAM" id="Phobius"/>
    </source>
</evidence>
<dbReference type="Pfam" id="PF25940">
    <property type="entry name" value="LcnD_C"/>
    <property type="match status" value="1"/>
</dbReference>
<evidence type="ECO:0000256" key="6">
    <source>
        <dbReference type="ARBA" id="ARBA00023054"/>
    </source>
</evidence>
<evidence type="ECO:0000256" key="4">
    <source>
        <dbReference type="ARBA" id="ARBA00022692"/>
    </source>
</evidence>
<evidence type="ECO:0000256" key="7">
    <source>
        <dbReference type="ARBA" id="ARBA00023136"/>
    </source>
</evidence>
<keyword evidence="5 8" id="KW-1133">Transmembrane helix</keyword>
<dbReference type="InterPro" id="IPR050465">
    <property type="entry name" value="UPF0194_transport"/>
</dbReference>
<keyword evidence="4 8" id="KW-0812">Transmembrane</keyword>
<evidence type="ECO:0000259" key="9">
    <source>
        <dbReference type="Pfam" id="PF25940"/>
    </source>
</evidence>
<dbReference type="Gene3D" id="2.40.50.100">
    <property type="match status" value="1"/>
</dbReference>
<evidence type="ECO:0000256" key="5">
    <source>
        <dbReference type="ARBA" id="ARBA00022989"/>
    </source>
</evidence>
<evidence type="ECO:0000256" key="3">
    <source>
        <dbReference type="ARBA" id="ARBA00009477"/>
    </source>
</evidence>
<dbReference type="PANTHER" id="PTHR32347">
    <property type="entry name" value="EFFLUX SYSTEM COMPONENT YKNX-RELATED"/>
    <property type="match status" value="1"/>
</dbReference>
<dbReference type="GO" id="GO:0030313">
    <property type="term" value="C:cell envelope"/>
    <property type="evidence" value="ECO:0007669"/>
    <property type="project" value="UniProtKB-SubCell"/>
</dbReference>
<feature type="domain" description="LcnD-like C-terminal" evidence="9">
    <location>
        <begin position="361"/>
        <end position="443"/>
    </location>
</feature>
<comment type="similarity">
    <text evidence="3">Belongs to the membrane fusion protein (MFP) (TC 8.A.1) family.</text>
</comment>
<dbReference type="Gene3D" id="2.40.30.170">
    <property type="match status" value="1"/>
</dbReference>
<name>A0A1G2HXT9_9BACT</name>
<dbReference type="InterPro" id="IPR006143">
    <property type="entry name" value="RND_pump_MFP"/>
</dbReference>
<sequence length="501" mass="54434">MKIKSFLKRKYIIWAIITLLILIAIWFLFFKNSNNENSPFVVHSGEFVNQISVSGKITANENVNLSFEQPGIIRSVYAKVGDKVGAGKLIASQDTAQLHAQAAQMQAGIELQKAKLNQLLAGSAPQDIKIKEDAVLTSQQDLQNAYATTLSYIASSYNAIYNAYNTIVYTKNTYFTQQDQAGAKLQQIKFEASNSLSNSQIALESAQNNNENSITAIGEMTIHLNAVYDNLKIIRELANEGIYYASVSTTDKTALDTQRTNINTALTNILSSKESIVSDKAAVLQAENELQAIKATPRQTDTAVYDAQIKQAEASLQEIFAQIRKKQVISPISGIITLVNAKVGSIMSSTEIAASIIGNGKFQIESYVPEIYIASVKIGNTANITLDAYGLDTIFAASVVSIDPSQTQKDGVATYKTTLQFTSDDKNLKDGMSANVVIITNKKENVISIPQGLLKIKDGKKIVTVKNGENIIEKEVQIGDISSSGQVEIISGLNEGDILPL</sequence>
<feature type="transmembrane region" description="Helical" evidence="8">
    <location>
        <begin position="12"/>
        <end position="30"/>
    </location>
</feature>
<dbReference type="PANTHER" id="PTHR32347:SF23">
    <property type="entry name" value="BLL5650 PROTEIN"/>
    <property type="match status" value="1"/>
</dbReference>
<accession>A0A1G2HXT9</accession>
<dbReference type="Proteomes" id="UP000179183">
    <property type="component" value="Unassembled WGS sequence"/>
</dbReference>
<reference evidence="10 11" key="1">
    <citation type="journal article" date="2016" name="Nat. Commun.">
        <title>Thousands of microbial genomes shed light on interconnected biogeochemical processes in an aquifer system.</title>
        <authorList>
            <person name="Anantharaman K."/>
            <person name="Brown C.T."/>
            <person name="Hug L.A."/>
            <person name="Sharon I."/>
            <person name="Castelle C.J."/>
            <person name="Probst A.J."/>
            <person name="Thomas B.C."/>
            <person name="Singh A."/>
            <person name="Wilkins M.J."/>
            <person name="Karaoz U."/>
            <person name="Brodie E.L."/>
            <person name="Williams K.H."/>
            <person name="Hubbard S.S."/>
            <person name="Banfield J.F."/>
        </authorList>
    </citation>
    <scope>NUCLEOTIDE SEQUENCE [LARGE SCALE GENOMIC DNA]</scope>
</reference>
<organism evidence="10 11">
    <name type="scientific">Candidatus Staskawiczbacteria bacterium RIFCSPHIGHO2_02_FULL_33_16</name>
    <dbReference type="NCBI Taxonomy" id="1802204"/>
    <lineage>
        <taxon>Bacteria</taxon>
        <taxon>Candidatus Staskawicziibacteriota</taxon>
    </lineage>
</organism>
<dbReference type="GO" id="GO:0016020">
    <property type="term" value="C:membrane"/>
    <property type="evidence" value="ECO:0007669"/>
    <property type="project" value="InterPro"/>
</dbReference>
<dbReference type="Gene3D" id="6.20.50.140">
    <property type="match status" value="1"/>
</dbReference>
<evidence type="ECO:0000313" key="11">
    <source>
        <dbReference type="Proteomes" id="UP000179183"/>
    </source>
</evidence>
<evidence type="ECO:0000256" key="1">
    <source>
        <dbReference type="ARBA" id="ARBA00004196"/>
    </source>
</evidence>
<evidence type="ECO:0000313" key="10">
    <source>
        <dbReference type="EMBL" id="OGZ67305.1"/>
    </source>
</evidence>
<protein>
    <recommendedName>
        <fullName evidence="9">LcnD-like C-terminal domain-containing protein</fullName>
    </recommendedName>
</protein>
<proteinExistence type="inferred from homology"/>
<keyword evidence="6" id="KW-0175">Coiled coil</keyword>
<gene>
    <name evidence="10" type="ORF">A3D34_00885</name>
</gene>
<dbReference type="GO" id="GO:0022857">
    <property type="term" value="F:transmembrane transporter activity"/>
    <property type="evidence" value="ECO:0007669"/>
    <property type="project" value="InterPro"/>
</dbReference>
<keyword evidence="7 8" id="KW-0472">Membrane</keyword>
<dbReference type="EMBL" id="MHOQ01000008">
    <property type="protein sequence ID" value="OGZ67305.1"/>
    <property type="molecule type" value="Genomic_DNA"/>
</dbReference>
<comment type="caution">
    <text evidence="10">The sequence shown here is derived from an EMBL/GenBank/DDBJ whole genome shotgun (WGS) entry which is preliminary data.</text>
</comment>
<comment type="subcellular location">
    <subcellularLocation>
        <location evidence="1">Cell envelope</location>
    </subcellularLocation>
    <subcellularLocation>
        <location evidence="2">Membrane</location>
    </subcellularLocation>
</comment>
<dbReference type="NCBIfam" id="TIGR01730">
    <property type="entry name" value="RND_mfp"/>
    <property type="match status" value="1"/>
</dbReference>